<evidence type="ECO:0000313" key="1">
    <source>
        <dbReference type="EMBL" id="KAK4136809.1"/>
    </source>
</evidence>
<proteinExistence type="predicted"/>
<accession>A0AAN6ZGM5</accession>
<sequence>MLATVGGGVGKPAIHGMQTRSSRCQCLINHAVYRVRTGGLGHSPRTVLTAEKQRKFQQPHGTFPSNPPSHHLDECHVCFETHTNVAVSRPVTRTPQLSGGANPLAIFHQSWPTIPAAPMCSLFRSPWSSNANGVQGESHLTRSSCCILKESRLCHIPGSLGRARMVLRAALTQSTAVIRPRSANGSL</sequence>
<evidence type="ECO:0000313" key="2">
    <source>
        <dbReference type="Proteomes" id="UP001304895"/>
    </source>
</evidence>
<reference evidence="1" key="1">
    <citation type="journal article" date="2023" name="Mol. Phylogenet. Evol.">
        <title>Genome-scale phylogeny and comparative genomics of the fungal order Sordariales.</title>
        <authorList>
            <person name="Hensen N."/>
            <person name="Bonometti L."/>
            <person name="Westerberg I."/>
            <person name="Brannstrom I.O."/>
            <person name="Guillou S."/>
            <person name="Cros-Aarteil S."/>
            <person name="Calhoun S."/>
            <person name="Haridas S."/>
            <person name="Kuo A."/>
            <person name="Mondo S."/>
            <person name="Pangilinan J."/>
            <person name="Riley R."/>
            <person name="LaButti K."/>
            <person name="Andreopoulos B."/>
            <person name="Lipzen A."/>
            <person name="Chen C."/>
            <person name="Yan M."/>
            <person name="Daum C."/>
            <person name="Ng V."/>
            <person name="Clum A."/>
            <person name="Steindorff A."/>
            <person name="Ohm R.A."/>
            <person name="Martin F."/>
            <person name="Silar P."/>
            <person name="Natvig D.O."/>
            <person name="Lalanne C."/>
            <person name="Gautier V."/>
            <person name="Ament-Velasquez S.L."/>
            <person name="Kruys A."/>
            <person name="Hutchinson M.I."/>
            <person name="Powell A.J."/>
            <person name="Barry K."/>
            <person name="Miller A.N."/>
            <person name="Grigoriev I.V."/>
            <person name="Debuchy R."/>
            <person name="Gladieux P."/>
            <person name="Hiltunen Thoren M."/>
            <person name="Johannesson H."/>
        </authorList>
    </citation>
    <scope>NUCLEOTIDE SEQUENCE</scope>
    <source>
        <strain evidence="1">CBS 123565</strain>
    </source>
</reference>
<organism evidence="1 2">
    <name type="scientific">Trichocladium antarcticum</name>
    <dbReference type="NCBI Taxonomy" id="1450529"/>
    <lineage>
        <taxon>Eukaryota</taxon>
        <taxon>Fungi</taxon>
        <taxon>Dikarya</taxon>
        <taxon>Ascomycota</taxon>
        <taxon>Pezizomycotina</taxon>
        <taxon>Sordariomycetes</taxon>
        <taxon>Sordariomycetidae</taxon>
        <taxon>Sordariales</taxon>
        <taxon>Chaetomiaceae</taxon>
        <taxon>Trichocladium</taxon>
    </lineage>
</organism>
<name>A0AAN6ZGM5_9PEZI</name>
<dbReference type="EMBL" id="MU853403">
    <property type="protein sequence ID" value="KAK4136809.1"/>
    <property type="molecule type" value="Genomic_DNA"/>
</dbReference>
<dbReference type="AlphaFoldDB" id="A0AAN6ZGM5"/>
<reference evidence="1" key="2">
    <citation type="submission" date="2023-05" db="EMBL/GenBank/DDBJ databases">
        <authorList>
            <consortium name="Lawrence Berkeley National Laboratory"/>
            <person name="Steindorff A."/>
            <person name="Hensen N."/>
            <person name="Bonometti L."/>
            <person name="Westerberg I."/>
            <person name="Brannstrom I.O."/>
            <person name="Guillou S."/>
            <person name="Cros-Aarteil S."/>
            <person name="Calhoun S."/>
            <person name="Haridas S."/>
            <person name="Kuo A."/>
            <person name="Mondo S."/>
            <person name="Pangilinan J."/>
            <person name="Riley R."/>
            <person name="Labutti K."/>
            <person name="Andreopoulos B."/>
            <person name="Lipzen A."/>
            <person name="Chen C."/>
            <person name="Yanf M."/>
            <person name="Daum C."/>
            <person name="Ng V."/>
            <person name="Clum A."/>
            <person name="Ohm R."/>
            <person name="Martin F."/>
            <person name="Silar P."/>
            <person name="Natvig D."/>
            <person name="Lalanne C."/>
            <person name="Gautier V."/>
            <person name="Ament-Velasquez S.L."/>
            <person name="Kruys A."/>
            <person name="Hutchinson M.I."/>
            <person name="Powell A.J."/>
            <person name="Barry K."/>
            <person name="Miller A.N."/>
            <person name="Grigoriev I.V."/>
            <person name="Debuchy R."/>
            <person name="Gladieux P."/>
            <person name="Thoren M.H."/>
            <person name="Johannesson H."/>
        </authorList>
    </citation>
    <scope>NUCLEOTIDE SEQUENCE</scope>
    <source>
        <strain evidence="1">CBS 123565</strain>
    </source>
</reference>
<protein>
    <submittedName>
        <fullName evidence="1">Uncharacterized protein</fullName>
    </submittedName>
</protein>
<keyword evidence="2" id="KW-1185">Reference proteome</keyword>
<gene>
    <name evidence="1" type="ORF">BT67DRAFT_191813</name>
</gene>
<comment type="caution">
    <text evidence="1">The sequence shown here is derived from an EMBL/GenBank/DDBJ whole genome shotgun (WGS) entry which is preliminary data.</text>
</comment>
<dbReference type="Proteomes" id="UP001304895">
    <property type="component" value="Unassembled WGS sequence"/>
</dbReference>